<reference evidence="3 4" key="1">
    <citation type="journal article" date="2023" name="PLoS ONE">
        <title>Cytospora paraplurivora sp. nov. isolated from orchards with fruit tree decline syndrome in Ontario, Canada.</title>
        <authorList>
            <person name="Ilyukhin E."/>
            <person name="Nguyen H.D.T."/>
            <person name="Castle A.J."/>
            <person name="Ellouze W."/>
        </authorList>
    </citation>
    <scope>NUCLEOTIDE SEQUENCE [LARGE SCALE GENOMIC DNA]</scope>
    <source>
        <strain evidence="3 4">FDS-564</strain>
    </source>
</reference>
<evidence type="ECO:0000256" key="1">
    <source>
        <dbReference type="SAM" id="MobiDB-lite"/>
    </source>
</evidence>
<sequence>MPSDNEAPSGAKDEVSPVIPHAGDDEYSEEGEASDYDGPAAPGSRETDSAESSSSPEEPKSRTGDSSNDAPPLPDEPVPGHHSAGSTSQPETGGAVEGESAPPLPDEAPPGQTVDDGWDAMWDAGAQAWYFYNRFTGLSQWDNPRVPTASAIPGGASSSASTAPGATTTAPTATAPPTISQLTSVAGGYNPAIHGSWDPNAPYAQAYKQADGAGVEDEEGAAAAAATGYTAEFLEGGAALDPYAQAAAFNARTGKFQVSEQNPERYSDAAKSQRQMNAYFDVDRAANSHDGKSLKAERRGKQPTKKELAEWKQKRKARKEEKRRAWLRD</sequence>
<dbReference type="PROSITE" id="PS50020">
    <property type="entry name" value="WW_DOMAIN_2"/>
    <property type="match status" value="1"/>
</dbReference>
<dbReference type="Pfam" id="PF00397">
    <property type="entry name" value="WW"/>
    <property type="match status" value="1"/>
</dbReference>
<dbReference type="InterPro" id="IPR001202">
    <property type="entry name" value="WW_dom"/>
</dbReference>
<feature type="compositionally biased region" description="Acidic residues" evidence="1">
    <location>
        <begin position="25"/>
        <end position="35"/>
    </location>
</feature>
<feature type="region of interest" description="Disordered" evidence="1">
    <location>
        <begin position="149"/>
        <end position="178"/>
    </location>
</feature>
<dbReference type="Gene3D" id="2.20.70.10">
    <property type="match status" value="1"/>
</dbReference>
<name>A0AAN9U7Z5_9PEZI</name>
<dbReference type="SUPFAM" id="SSF51045">
    <property type="entry name" value="WW domain"/>
    <property type="match status" value="1"/>
</dbReference>
<dbReference type="Proteomes" id="UP001320245">
    <property type="component" value="Unassembled WGS sequence"/>
</dbReference>
<dbReference type="PROSITE" id="PS01159">
    <property type="entry name" value="WW_DOMAIN_1"/>
    <property type="match status" value="1"/>
</dbReference>
<comment type="caution">
    <text evidence="3">The sequence shown here is derived from an EMBL/GenBank/DDBJ whole genome shotgun (WGS) entry which is preliminary data.</text>
</comment>
<organism evidence="3 4">
    <name type="scientific">Cytospora paraplurivora</name>
    <dbReference type="NCBI Taxonomy" id="2898453"/>
    <lineage>
        <taxon>Eukaryota</taxon>
        <taxon>Fungi</taxon>
        <taxon>Dikarya</taxon>
        <taxon>Ascomycota</taxon>
        <taxon>Pezizomycotina</taxon>
        <taxon>Sordariomycetes</taxon>
        <taxon>Sordariomycetidae</taxon>
        <taxon>Diaporthales</taxon>
        <taxon>Cytosporaceae</taxon>
        <taxon>Cytospora</taxon>
    </lineage>
</organism>
<accession>A0AAN9U7Z5</accession>
<feature type="domain" description="WW" evidence="2">
    <location>
        <begin position="112"/>
        <end position="146"/>
    </location>
</feature>
<dbReference type="InterPro" id="IPR036020">
    <property type="entry name" value="WW_dom_sf"/>
</dbReference>
<dbReference type="EMBL" id="JAJSPL020000016">
    <property type="protein sequence ID" value="KAK7742037.1"/>
    <property type="molecule type" value="Genomic_DNA"/>
</dbReference>
<evidence type="ECO:0000313" key="4">
    <source>
        <dbReference type="Proteomes" id="UP001320245"/>
    </source>
</evidence>
<feature type="region of interest" description="Disordered" evidence="1">
    <location>
        <begin position="1"/>
        <end position="118"/>
    </location>
</feature>
<evidence type="ECO:0000259" key="2">
    <source>
        <dbReference type="PROSITE" id="PS50020"/>
    </source>
</evidence>
<keyword evidence="4" id="KW-1185">Reference proteome</keyword>
<dbReference type="AlphaFoldDB" id="A0AAN9U7Z5"/>
<protein>
    <recommendedName>
        <fullName evidence="2">WW domain-containing protein</fullName>
    </recommendedName>
</protein>
<gene>
    <name evidence="3" type="ORF">SLS53_004623</name>
</gene>
<feature type="region of interest" description="Disordered" evidence="1">
    <location>
        <begin position="282"/>
        <end position="329"/>
    </location>
</feature>
<proteinExistence type="predicted"/>
<evidence type="ECO:0000313" key="3">
    <source>
        <dbReference type="EMBL" id="KAK7742037.1"/>
    </source>
</evidence>